<dbReference type="Proteomes" id="UP001163082">
    <property type="component" value="Plasmid unnamed"/>
</dbReference>
<dbReference type="RefSeq" id="WP_264431589.1">
    <property type="nucleotide sequence ID" value="NZ_CP080628.1"/>
</dbReference>
<dbReference type="Gene3D" id="2.40.300.10">
    <property type="entry name" value="Head decoration protein D"/>
    <property type="match status" value="1"/>
</dbReference>
<organism evidence="1 2">
    <name type="scientific">Halomonas qaidamensis</name>
    <dbReference type="NCBI Taxonomy" id="2866211"/>
    <lineage>
        <taxon>Bacteria</taxon>
        <taxon>Pseudomonadati</taxon>
        <taxon>Pseudomonadota</taxon>
        <taxon>Gammaproteobacteria</taxon>
        <taxon>Oceanospirillales</taxon>
        <taxon>Halomonadaceae</taxon>
        <taxon>Halomonas</taxon>
    </lineage>
</organism>
<evidence type="ECO:0000313" key="2">
    <source>
        <dbReference type="Proteomes" id="UP001163082"/>
    </source>
</evidence>
<dbReference type="EMBL" id="CP080628">
    <property type="protein sequence ID" value="UYV20921.1"/>
    <property type="molecule type" value="Genomic_DNA"/>
</dbReference>
<sequence>MPTKTHIESTHTGEHILSEASGARSRESGMLASGNLPAGAVLAMNGAGDYVPLAPAAADGTEVAKAVLYGAADASETPQPITVHVRACEVHGALLGWPEAADEAAITAGTNDLVSRGVIVRD</sequence>
<proteinExistence type="predicted"/>
<name>A0ABY6JVQ4_9GAMM</name>
<reference evidence="1" key="1">
    <citation type="journal article" date="2022" name="Antonie Van Leeuwenhoek">
        <title>Whole genome sequencing of the halophilic Halomonas qaidamensis XH36, a novel species strain with high ectoine production.</title>
        <authorList>
            <person name="Zhang T."/>
            <person name="Cui T."/>
            <person name="Cao Y."/>
            <person name="Li Y."/>
            <person name="Li F."/>
            <person name="Zhu D."/>
            <person name="Xing J."/>
        </authorList>
    </citation>
    <scope>NUCLEOTIDE SEQUENCE</scope>
    <source>
        <strain evidence="1">XH36</strain>
    </source>
</reference>
<dbReference type="InterPro" id="IPR004195">
    <property type="entry name" value="Head_decoration_D"/>
</dbReference>
<protein>
    <submittedName>
        <fullName evidence="1">Head decoration protein</fullName>
    </submittedName>
</protein>
<dbReference type="Pfam" id="PF02924">
    <property type="entry name" value="HDPD"/>
    <property type="match status" value="1"/>
</dbReference>
<gene>
    <name evidence="1" type="ORF">K1Y77_17020</name>
</gene>
<evidence type="ECO:0000313" key="1">
    <source>
        <dbReference type="EMBL" id="UYV20921.1"/>
    </source>
</evidence>
<accession>A0ABY6JVQ4</accession>
<keyword evidence="2" id="KW-1185">Reference proteome</keyword>
<geneLocation type="plasmid" evidence="1 2">
    <name>unnamed</name>
</geneLocation>
<keyword evidence="1" id="KW-0614">Plasmid</keyword>